<proteinExistence type="predicted"/>
<evidence type="ECO:0000256" key="1">
    <source>
        <dbReference type="SAM" id="MobiDB-lite"/>
    </source>
</evidence>
<feature type="domain" description="TcaA protein NTF2-like" evidence="2">
    <location>
        <begin position="51"/>
        <end position="143"/>
    </location>
</feature>
<organism evidence="3 4">
    <name type="scientific">Thermasporomyces composti</name>
    <dbReference type="NCBI Taxonomy" id="696763"/>
    <lineage>
        <taxon>Bacteria</taxon>
        <taxon>Bacillati</taxon>
        <taxon>Actinomycetota</taxon>
        <taxon>Actinomycetes</taxon>
        <taxon>Propionibacteriales</taxon>
        <taxon>Nocardioidaceae</taxon>
        <taxon>Thermasporomyces</taxon>
    </lineage>
</organism>
<protein>
    <recommendedName>
        <fullName evidence="2">TcaA protein NTF2-like domain-containing protein</fullName>
    </recommendedName>
</protein>
<dbReference type="EMBL" id="QTUC01000001">
    <property type="protein sequence ID" value="REF37300.1"/>
    <property type="molecule type" value="Genomic_DNA"/>
</dbReference>
<reference evidence="3 4" key="1">
    <citation type="submission" date="2018-08" db="EMBL/GenBank/DDBJ databases">
        <title>Sequencing the genomes of 1000 actinobacteria strains.</title>
        <authorList>
            <person name="Klenk H.-P."/>
        </authorList>
    </citation>
    <scope>NUCLEOTIDE SEQUENCE [LARGE SCALE GENOMIC DNA]</scope>
    <source>
        <strain evidence="3 4">DSM 22891</strain>
    </source>
</reference>
<dbReference type="InterPro" id="IPR054528">
    <property type="entry name" value="TcaA_5th"/>
</dbReference>
<comment type="caution">
    <text evidence="3">The sequence shown here is derived from an EMBL/GenBank/DDBJ whole genome shotgun (WGS) entry which is preliminary data.</text>
</comment>
<name>A0A3D9VAX1_THECX</name>
<accession>A0A3D9VAX1</accession>
<sequence length="175" mass="18265">MEPTALEEPQTSPVATSTPTPTEAATPSASPTGATVITSSPGEEVDPATAVEVKAFISDYLRAQNEATRTGDFSTVDTMVTDTCQVCAASKQYITRAYQSGGKVEGGVFSNPTVTVGTRRGDRILVTVKAVVTAYTTTDGSGKVVDQGPAAEETYQYEVSQVDGRWRIVGGSFVG</sequence>
<evidence type="ECO:0000313" key="3">
    <source>
        <dbReference type="EMBL" id="REF37300.1"/>
    </source>
</evidence>
<dbReference type="Pfam" id="PF22819">
    <property type="entry name" value="TcaA_5th"/>
    <property type="match status" value="1"/>
</dbReference>
<gene>
    <name evidence="3" type="ORF">DFJ64_2744</name>
</gene>
<feature type="region of interest" description="Disordered" evidence="1">
    <location>
        <begin position="1"/>
        <end position="45"/>
    </location>
</feature>
<feature type="compositionally biased region" description="Low complexity" evidence="1">
    <location>
        <begin position="11"/>
        <end position="35"/>
    </location>
</feature>
<keyword evidence="4" id="KW-1185">Reference proteome</keyword>
<evidence type="ECO:0000313" key="4">
    <source>
        <dbReference type="Proteomes" id="UP000256485"/>
    </source>
</evidence>
<evidence type="ECO:0000259" key="2">
    <source>
        <dbReference type="Pfam" id="PF22819"/>
    </source>
</evidence>
<dbReference type="AlphaFoldDB" id="A0A3D9VAX1"/>
<dbReference type="Proteomes" id="UP000256485">
    <property type="component" value="Unassembled WGS sequence"/>
</dbReference>